<dbReference type="InterPro" id="IPR051325">
    <property type="entry name" value="Nudix_hydrolase_domain"/>
</dbReference>
<evidence type="ECO:0000256" key="4">
    <source>
        <dbReference type="ARBA" id="ARBA00022801"/>
    </source>
</evidence>
<feature type="domain" description="Nudix hydrolase" evidence="6">
    <location>
        <begin position="39"/>
        <end position="173"/>
    </location>
</feature>
<dbReference type="PROSITE" id="PS00893">
    <property type="entry name" value="NUDIX_BOX"/>
    <property type="match status" value="1"/>
</dbReference>
<keyword evidence="4" id="KW-0378">Hydrolase</keyword>
<dbReference type="PROSITE" id="PS51462">
    <property type="entry name" value="NUDIX"/>
    <property type="match status" value="1"/>
</dbReference>
<evidence type="ECO:0000313" key="8">
    <source>
        <dbReference type="Proteomes" id="UP001642540"/>
    </source>
</evidence>
<dbReference type="EMBL" id="CAXLJM020000024">
    <property type="protein sequence ID" value="CAL8090350.1"/>
    <property type="molecule type" value="Genomic_DNA"/>
</dbReference>
<name>A0ABP1Q8B4_9HEXA</name>
<dbReference type="CDD" id="cd03428">
    <property type="entry name" value="NUDIX_Ap4A_Nudt2"/>
    <property type="match status" value="1"/>
</dbReference>
<dbReference type="InterPro" id="IPR000086">
    <property type="entry name" value="NUDIX_hydrolase_dom"/>
</dbReference>
<dbReference type="PANTHER" id="PTHR21340">
    <property type="entry name" value="DIADENOSINE 5,5-P1,P4-TETRAPHOSPHATE PYROPHOSPHOHYDROLASE MUTT"/>
    <property type="match status" value="1"/>
</dbReference>
<organism evidence="7 8">
    <name type="scientific">Orchesella dallaii</name>
    <dbReference type="NCBI Taxonomy" id="48710"/>
    <lineage>
        <taxon>Eukaryota</taxon>
        <taxon>Metazoa</taxon>
        <taxon>Ecdysozoa</taxon>
        <taxon>Arthropoda</taxon>
        <taxon>Hexapoda</taxon>
        <taxon>Collembola</taxon>
        <taxon>Entomobryomorpha</taxon>
        <taxon>Entomobryoidea</taxon>
        <taxon>Orchesellidae</taxon>
        <taxon>Orchesellinae</taxon>
        <taxon>Orchesella</taxon>
    </lineage>
</organism>
<proteinExistence type="inferred from homology"/>
<reference evidence="7 8" key="1">
    <citation type="submission" date="2024-08" db="EMBL/GenBank/DDBJ databases">
        <authorList>
            <person name="Cucini C."/>
            <person name="Frati F."/>
        </authorList>
    </citation>
    <scope>NUCLEOTIDE SEQUENCE [LARGE SCALE GENOMIC DNA]</scope>
</reference>
<evidence type="ECO:0000256" key="2">
    <source>
        <dbReference type="ARBA" id="ARBA00018911"/>
    </source>
</evidence>
<comment type="caution">
    <text evidence="7">The sequence shown here is derived from an EMBL/GenBank/DDBJ whole genome shotgun (WGS) entry which is preliminary data.</text>
</comment>
<evidence type="ECO:0000256" key="5">
    <source>
        <dbReference type="ARBA" id="ARBA00032644"/>
    </source>
</evidence>
<gene>
    <name evidence="7" type="ORF">ODALV1_LOCUS7615</name>
</gene>
<evidence type="ECO:0000256" key="1">
    <source>
        <dbReference type="ARBA" id="ARBA00005582"/>
    </source>
</evidence>
<accession>A0ABP1Q8B4</accession>
<dbReference type="InterPro" id="IPR015797">
    <property type="entry name" value="NUDIX_hydrolase-like_dom_sf"/>
</dbReference>
<dbReference type="InterPro" id="IPR020084">
    <property type="entry name" value="NUDIX_hydrolase_CS"/>
</dbReference>
<sequence length="180" mass="20637">MRLDLPDETSGAGGYPTDAVTSFHNEWRVTPSVPSRSAGAEEVIAGLVLYRIENGTVEYLLMKKTHMDDWSPPKGHVEEGEDFMEGADREVFEETGLSIGDYEALEQYPIYFEYKTREQTMKSVHLWAARYLNLEKPITLSPEHDEFQWLDYEAATAVVKRQYKEAMMAADLVIRTYESL</sequence>
<comment type="similarity">
    <text evidence="1">Belongs to the Nudix hydrolase family.</text>
</comment>
<evidence type="ECO:0000259" key="6">
    <source>
        <dbReference type="PROSITE" id="PS51462"/>
    </source>
</evidence>
<evidence type="ECO:0000313" key="7">
    <source>
        <dbReference type="EMBL" id="CAL8090350.1"/>
    </source>
</evidence>
<keyword evidence="3" id="KW-0547">Nucleotide-binding</keyword>
<dbReference type="PANTHER" id="PTHR21340:SF0">
    <property type="entry name" value="BIS(5'-NUCLEOSYL)-TETRAPHOSPHATASE [ASYMMETRICAL]"/>
    <property type="match status" value="1"/>
</dbReference>
<dbReference type="InterPro" id="IPR003565">
    <property type="entry name" value="Tetra_PHTase"/>
</dbReference>
<protein>
    <recommendedName>
        <fullName evidence="2">Bis(5'-nucleosyl)-tetraphosphatase [asymmetrical]</fullName>
    </recommendedName>
    <alternativeName>
        <fullName evidence="5">Diadenosine 5',5'''-P1,P4-tetraphosphate asymmetrical hydrolase</fullName>
    </alternativeName>
</protein>
<dbReference type="Gene3D" id="3.90.79.10">
    <property type="entry name" value="Nucleoside Triphosphate Pyrophosphohydrolase"/>
    <property type="match status" value="1"/>
</dbReference>
<dbReference type="SUPFAM" id="SSF55811">
    <property type="entry name" value="Nudix"/>
    <property type="match status" value="1"/>
</dbReference>
<dbReference type="Proteomes" id="UP001642540">
    <property type="component" value="Unassembled WGS sequence"/>
</dbReference>
<evidence type="ECO:0000256" key="3">
    <source>
        <dbReference type="ARBA" id="ARBA00022741"/>
    </source>
</evidence>
<keyword evidence="8" id="KW-1185">Reference proteome</keyword>
<dbReference type="Pfam" id="PF00293">
    <property type="entry name" value="NUDIX"/>
    <property type="match status" value="1"/>
</dbReference>